<feature type="signal peptide" evidence="1">
    <location>
        <begin position="1"/>
        <end position="21"/>
    </location>
</feature>
<organism evidence="2 3">
    <name type="scientific">Dorea ammoniilytica</name>
    <dbReference type="NCBI Taxonomy" id="2981788"/>
    <lineage>
        <taxon>Bacteria</taxon>
        <taxon>Bacillati</taxon>
        <taxon>Bacillota</taxon>
        <taxon>Clostridia</taxon>
        <taxon>Lachnospirales</taxon>
        <taxon>Lachnospiraceae</taxon>
        <taxon>Dorea</taxon>
    </lineage>
</organism>
<dbReference type="EMBL" id="JAOQJV010000018">
    <property type="protein sequence ID" value="MCU6700801.1"/>
    <property type="molecule type" value="Genomic_DNA"/>
</dbReference>
<gene>
    <name evidence="2" type="ORF">OCV65_11230</name>
</gene>
<dbReference type="RefSeq" id="WP_262582137.1">
    <property type="nucleotide sequence ID" value="NZ_JAOQJV010000018.1"/>
</dbReference>
<dbReference type="Proteomes" id="UP001207605">
    <property type="component" value="Unassembled WGS sequence"/>
</dbReference>
<keyword evidence="3" id="KW-1185">Reference proteome</keyword>
<evidence type="ECO:0008006" key="4">
    <source>
        <dbReference type="Google" id="ProtNLM"/>
    </source>
</evidence>
<name>A0ABT2S8A0_9FIRM</name>
<proteinExistence type="predicted"/>
<evidence type="ECO:0000313" key="2">
    <source>
        <dbReference type="EMBL" id="MCU6700801.1"/>
    </source>
</evidence>
<accession>A0ABT2S8A0</accession>
<keyword evidence="1" id="KW-0732">Signal</keyword>
<sequence>MSYNFKKIAAMAIISMIVVSAITGCSQDTDSDTTDIEDRAEYYEKYVDYTSSKATIMNDENTK</sequence>
<comment type="caution">
    <text evidence="2">The sequence shown here is derived from an EMBL/GenBank/DDBJ whole genome shotgun (WGS) entry which is preliminary data.</text>
</comment>
<evidence type="ECO:0000313" key="3">
    <source>
        <dbReference type="Proteomes" id="UP001207605"/>
    </source>
</evidence>
<dbReference type="PROSITE" id="PS51257">
    <property type="entry name" value="PROKAR_LIPOPROTEIN"/>
    <property type="match status" value="1"/>
</dbReference>
<evidence type="ECO:0000256" key="1">
    <source>
        <dbReference type="SAM" id="SignalP"/>
    </source>
</evidence>
<feature type="chain" id="PRO_5046979484" description="Secreted protein" evidence="1">
    <location>
        <begin position="22"/>
        <end position="63"/>
    </location>
</feature>
<reference evidence="2 3" key="1">
    <citation type="journal article" date="2021" name="ISME Commun">
        <title>Automated analysis of genomic sequences facilitates high-throughput and comprehensive description of bacteria.</title>
        <authorList>
            <person name="Hitch T.C.A."/>
        </authorList>
    </citation>
    <scope>NUCLEOTIDE SEQUENCE [LARGE SCALE GENOMIC DNA]</scope>
    <source>
        <strain evidence="2 3">Sanger_02</strain>
    </source>
</reference>
<protein>
    <recommendedName>
        <fullName evidence="4">Secreted protein</fullName>
    </recommendedName>
</protein>